<reference evidence="7" key="1">
    <citation type="journal article" date="2014" name="Int. J. Syst. Evol. Microbiol.">
        <title>Complete genome sequence of Corynebacterium casei LMG S-19264T (=DSM 44701T), isolated from a smear-ripened cheese.</title>
        <authorList>
            <consortium name="US DOE Joint Genome Institute (JGI-PGF)"/>
            <person name="Walter F."/>
            <person name="Albersmeier A."/>
            <person name="Kalinowski J."/>
            <person name="Ruckert C."/>
        </authorList>
    </citation>
    <scope>NUCLEOTIDE SEQUENCE</scope>
    <source>
        <strain evidence="7">KCTC 12711</strain>
    </source>
</reference>
<evidence type="ECO:0000256" key="1">
    <source>
        <dbReference type="ARBA" id="ARBA00001974"/>
    </source>
</evidence>
<evidence type="ECO:0000256" key="4">
    <source>
        <dbReference type="ARBA" id="ARBA00023002"/>
    </source>
</evidence>
<evidence type="ECO:0000313" key="8">
    <source>
        <dbReference type="Proteomes" id="UP000614811"/>
    </source>
</evidence>
<sequence length="404" mass="44370">MHSVVIIGASHAATEAIATLRKLGWTDKIILIGDEPHLPYHRPPLSKAFLKGDLSADKLLIRPESFYQKHDVELHLGRRAVEIDRPANRVVLDNGEQLDYQYLILATGTRARKLPVDGADSERIHYLRTLQDVEVIQAKLTEGTKMLIVGAGYIGLEVAASALQLGCQVTVLEAMERVLARVTSETVSEFYQQVHRNAGVDLRLNASVTGFTHQPDNSQAELGDGSKLEFDIALVGIGVVANTELAAGASLVCDNGIVVNEHAQTNDPHIYAVGDCSYHHNPFYNRHLRLESVPNAVEQAKTAASSICGQAIVYDQLPWFWSDQYDLKLQTAGLFDGFDQVVVRGDQATRKFSVFYLQDGHVIAVDAINSPADFMLGKKLILSRATPDTDDLSNQEVPLKSLLV</sequence>
<accession>A0A918VHY4</accession>
<organism evidence="7 8">
    <name type="scientific">Arenicella chitinivorans</name>
    <dbReference type="NCBI Taxonomy" id="1329800"/>
    <lineage>
        <taxon>Bacteria</taxon>
        <taxon>Pseudomonadati</taxon>
        <taxon>Pseudomonadota</taxon>
        <taxon>Gammaproteobacteria</taxon>
        <taxon>Arenicellales</taxon>
        <taxon>Arenicellaceae</taxon>
        <taxon>Arenicella</taxon>
    </lineage>
</organism>
<name>A0A918VHY4_9GAMM</name>
<dbReference type="GO" id="GO:0005737">
    <property type="term" value="C:cytoplasm"/>
    <property type="evidence" value="ECO:0007669"/>
    <property type="project" value="TreeGrafter"/>
</dbReference>
<dbReference type="Gene3D" id="3.30.390.30">
    <property type="match status" value="1"/>
</dbReference>
<protein>
    <submittedName>
        <fullName evidence="7">Ferredoxin reductase</fullName>
    </submittedName>
</protein>
<dbReference type="InterPro" id="IPR050446">
    <property type="entry name" value="FAD-oxidoreductase/Apoptosis"/>
</dbReference>
<feature type="domain" description="Reductase C-terminal" evidence="6">
    <location>
        <begin position="319"/>
        <end position="403"/>
    </location>
</feature>
<evidence type="ECO:0000259" key="5">
    <source>
        <dbReference type="Pfam" id="PF07992"/>
    </source>
</evidence>
<dbReference type="PANTHER" id="PTHR43557">
    <property type="entry name" value="APOPTOSIS-INDUCING FACTOR 1"/>
    <property type="match status" value="1"/>
</dbReference>
<dbReference type="InterPro" id="IPR016156">
    <property type="entry name" value="FAD/NAD-linked_Rdtase_dimer_sf"/>
</dbReference>
<dbReference type="GO" id="GO:0016651">
    <property type="term" value="F:oxidoreductase activity, acting on NAD(P)H"/>
    <property type="evidence" value="ECO:0007669"/>
    <property type="project" value="TreeGrafter"/>
</dbReference>
<dbReference type="AlphaFoldDB" id="A0A918VHY4"/>
<dbReference type="EMBL" id="BMXA01000001">
    <property type="protein sequence ID" value="GGZ98130.1"/>
    <property type="molecule type" value="Genomic_DNA"/>
</dbReference>
<dbReference type="SUPFAM" id="SSF55424">
    <property type="entry name" value="FAD/NAD-linked reductases, dimerisation (C-terminal) domain"/>
    <property type="match status" value="1"/>
</dbReference>
<gene>
    <name evidence="7" type="ORF">GCM10008090_03140</name>
</gene>
<dbReference type="Pfam" id="PF07992">
    <property type="entry name" value="Pyr_redox_2"/>
    <property type="match status" value="1"/>
</dbReference>
<dbReference type="InterPro" id="IPR028202">
    <property type="entry name" value="Reductase_C"/>
</dbReference>
<comment type="caution">
    <text evidence="7">The sequence shown here is derived from an EMBL/GenBank/DDBJ whole genome shotgun (WGS) entry which is preliminary data.</text>
</comment>
<dbReference type="RefSeq" id="WP_189398250.1">
    <property type="nucleotide sequence ID" value="NZ_BMXA01000001.1"/>
</dbReference>
<reference evidence="7" key="2">
    <citation type="submission" date="2020-09" db="EMBL/GenBank/DDBJ databases">
        <authorList>
            <person name="Sun Q."/>
            <person name="Kim S."/>
        </authorList>
    </citation>
    <scope>NUCLEOTIDE SEQUENCE</scope>
    <source>
        <strain evidence="7">KCTC 12711</strain>
    </source>
</reference>
<dbReference type="SUPFAM" id="SSF51905">
    <property type="entry name" value="FAD/NAD(P)-binding domain"/>
    <property type="match status" value="2"/>
</dbReference>
<dbReference type="Gene3D" id="3.50.50.60">
    <property type="entry name" value="FAD/NAD(P)-binding domain"/>
    <property type="match status" value="2"/>
</dbReference>
<dbReference type="PRINTS" id="PR00411">
    <property type="entry name" value="PNDRDTASEI"/>
</dbReference>
<dbReference type="InterPro" id="IPR036188">
    <property type="entry name" value="FAD/NAD-bd_sf"/>
</dbReference>
<keyword evidence="2" id="KW-0285">Flavoprotein</keyword>
<comment type="cofactor">
    <cofactor evidence="1">
        <name>FAD</name>
        <dbReference type="ChEBI" id="CHEBI:57692"/>
    </cofactor>
</comment>
<dbReference type="PRINTS" id="PR00368">
    <property type="entry name" value="FADPNR"/>
</dbReference>
<keyword evidence="8" id="KW-1185">Reference proteome</keyword>
<dbReference type="InterPro" id="IPR023753">
    <property type="entry name" value="FAD/NAD-binding_dom"/>
</dbReference>
<evidence type="ECO:0000259" key="6">
    <source>
        <dbReference type="Pfam" id="PF14759"/>
    </source>
</evidence>
<evidence type="ECO:0000256" key="3">
    <source>
        <dbReference type="ARBA" id="ARBA00022827"/>
    </source>
</evidence>
<evidence type="ECO:0000313" key="7">
    <source>
        <dbReference type="EMBL" id="GGZ98130.1"/>
    </source>
</evidence>
<dbReference type="PANTHER" id="PTHR43557:SF2">
    <property type="entry name" value="RIESKE DOMAIN-CONTAINING PROTEIN-RELATED"/>
    <property type="match status" value="1"/>
</dbReference>
<proteinExistence type="predicted"/>
<dbReference type="Proteomes" id="UP000614811">
    <property type="component" value="Unassembled WGS sequence"/>
</dbReference>
<evidence type="ECO:0000256" key="2">
    <source>
        <dbReference type="ARBA" id="ARBA00022630"/>
    </source>
</evidence>
<dbReference type="Pfam" id="PF14759">
    <property type="entry name" value="Reductase_C"/>
    <property type="match status" value="1"/>
</dbReference>
<keyword evidence="4" id="KW-0560">Oxidoreductase</keyword>
<feature type="domain" description="FAD/NAD(P)-binding" evidence="5">
    <location>
        <begin position="3"/>
        <end position="300"/>
    </location>
</feature>
<keyword evidence="3" id="KW-0274">FAD</keyword>